<accession>A0ABW1X1Y7</accession>
<evidence type="ECO:0000313" key="19">
    <source>
        <dbReference type="Proteomes" id="UP001596266"/>
    </source>
</evidence>
<comment type="similarity">
    <text evidence="1">Belongs to the helicase family. UvrD subfamily.</text>
</comment>
<dbReference type="CDD" id="cd17932">
    <property type="entry name" value="DEXQc_UvrD"/>
    <property type="match status" value="1"/>
</dbReference>
<comment type="caution">
    <text evidence="18">The sequence shown here is derived from an EMBL/GenBank/DDBJ whole genome shotgun (WGS) entry which is preliminary data.</text>
</comment>
<evidence type="ECO:0000256" key="4">
    <source>
        <dbReference type="ARBA" id="ARBA00022763"/>
    </source>
</evidence>
<dbReference type="PANTHER" id="PTHR11070">
    <property type="entry name" value="UVRD / RECB / PCRA DNA HELICASE FAMILY MEMBER"/>
    <property type="match status" value="1"/>
</dbReference>
<keyword evidence="2" id="KW-0540">Nuclease</keyword>
<dbReference type="EC" id="5.6.2.4" evidence="13"/>
<evidence type="ECO:0000256" key="8">
    <source>
        <dbReference type="ARBA" id="ARBA00022840"/>
    </source>
</evidence>
<evidence type="ECO:0000256" key="1">
    <source>
        <dbReference type="ARBA" id="ARBA00009922"/>
    </source>
</evidence>
<reference evidence="19" key="1">
    <citation type="journal article" date="2019" name="Int. J. Syst. Evol. Microbiol.">
        <title>The Global Catalogue of Microorganisms (GCM) 10K type strain sequencing project: providing services to taxonomists for standard genome sequencing and annotation.</title>
        <authorList>
            <consortium name="The Broad Institute Genomics Platform"/>
            <consortium name="The Broad Institute Genome Sequencing Center for Infectious Disease"/>
            <person name="Wu L."/>
            <person name="Ma J."/>
        </authorList>
    </citation>
    <scope>NUCLEOTIDE SEQUENCE [LARGE SCALE GENOMIC DNA]</scope>
    <source>
        <strain evidence="19">CGMCC 1.15277</strain>
    </source>
</reference>
<keyword evidence="11" id="KW-0413">Isomerase</keyword>
<protein>
    <recommendedName>
        <fullName evidence="13">DNA 3'-5' helicase</fullName>
        <ecNumber evidence="13">5.6.2.4</ecNumber>
    </recommendedName>
</protein>
<evidence type="ECO:0000259" key="17">
    <source>
        <dbReference type="PROSITE" id="PS51217"/>
    </source>
</evidence>
<evidence type="ECO:0000256" key="5">
    <source>
        <dbReference type="ARBA" id="ARBA00022801"/>
    </source>
</evidence>
<dbReference type="Pfam" id="PF13361">
    <property type="entry name" value="UvrD_C"/>
    <property type="match status" value="1"/>
</dbReference>
<feature type="binding site" evidence="15">
    <location>
        <begin position="34"/>
        <end position="41"/>
    </location>
    <ligand>
        <name>ATP</name>
        <dbReference type="ChEBI" id="CHEBI:30616"/>
    </ligand>
</feature>
<dbReference type="InterPro" id="IPR011335">
    <property type="entry name" value="Restrct_endonuc-II-like"/>
</dbReference>
<dbReference type="InterPro" id="IPR014016">
    <property type="entry name" value="UvrD-like_ATP-bd"/>
</dbReference>
<keyword evidence="19" id="KW-1185">Reference proteome</keyword>
<keyword evidence="10" id="KW-0234">DNA repair</keyword>
<keyword evidence="4" id="KW-0227">DNA damage</keyword>
<keyword evidence="7" id="KW-0269">Exonuclease</keyword>
<dbReference type="Gene3D" id="3.90.320.10">
    <property type="match status" value="1"/>
</dbReference>
<dbReference type="SUPFAM" id="SSF52980">
    <property type="entry name" value="Restriction endonuclease-like"/>
    <property type="match status" value="1"/>
</dbReference>
<keyword evidence="3 15" id="KW-0547">Nucleotide-binding</keyword>
<dbReference type="PANTHER" id="PTHR11070:SF55">
    <property type="entry name" value="DNA 3'-5' HELICASE"/>
    <property type="match status" value="1"/>
</dbReference>
<evidence type="ECO:0000259" key="16">
    <source>
        <dbReference type="PROSITE" id="PS51198"/>
    </source>
</evidence>
<dbReference type="Pfam" id="PF00580">
    <property type="entry name" value="UvrD-helicase"/>
    <property type="match status" value="1"/>
</dbReference>
<evidence type="ECO:0000256" key="2">
    <source>
        <dbReference type="ARBA" id="ARBA00022722"/>
    </source>
</evidence>
<evidence type="ECO:0000256" key="12">
    <source>
        <dbReference type="ARBA" id="ARBA00034617"/>
    </source>
</evidence>
<keyword evidence="6 15" id="KW-0347">Helicase</keyword>
<proteinExistence type="inferred from homology"/>
<dbReference type="Gene3D" id="1.10.486.10">
    <property type="entry name" value="PCRA, domain 4"/>
    <property type="match status" value="1"/>
</dbReference>
<dbReference type="RefSeq" id="WP_343886056.1">
    <property type="nucleotide sequence ID" value="NZ_BAAAKI010000012.1"/>
</dbReference>
<dbReference type="Gene3D" id="1.10.10.160">
    <property type="match status" value="1"/>
</dbReference>
<evidence type="ECO:0000256" key="14">
    <source>
        <dbReference type="ARBA" id="ARBA00048988"/>
    </source>
</evidence>
<dbReference type="InterPro" id="IPR027417">
    <property type="entry name" value="P-loop_NTPase"/>
</dbReference>
<evidence type="ECO:0000256" key="11">
    <source>
        <dbReference type="ARBA" id="ARBA00023235"/>
    </source>
</evidence>
<evidence type="ECO:0000313" key="18">
    <source>
        <dbReference type="EMBL" id="MFC6395876.1"/>
    </source>
</evidence>
<keyword evidence="5 15" id="KW-0378">Hydrolase</keyword>
<dbReference type="InterPro" id="IPR014017">
    <property type="entry name" value="DNA_helicase_UvrD-like_C"/>
</dbReference>
<dbReference type="InterPro" id="IPR011604">
    <property type="entry name" value="PDDEXK-like_dom_sf"/>
</dbReference>
<keyword evidence="8 15" id="KW-0067">ATP-binding</keyword>
<organism evidence="18 19">
    <name type="scientific">Luteococcus sanguinis</name>
    <dbReference type="NCBI Taxonomy" id="174038"/>
    <lineage>
        <taxon>Bacteria</taxon>
        <taxon>Bacillati</taxon>
        <taxon>Actinomycetota</taxon>
        <taxon>Actinomycetes</taxon>
        <taxon>Propionibacteriales</taxon>
        <taxon>Propionibacteriaceae</taxon>
        <taxon>Luteococcus</taxon>
    </lineage>
</organism>
<dbReference type="InterPro" id="IPR013986">
    <property type="entry name" value="DExx_box_DNA_helicase_dom_sf"/>
</dbReference>
<dbReference type="Pfam" id="PF12705">
    <property type="entry name" value="PDDEXK_1"/>
    <property type="match status" value="1"/>
</dbReference>
<gene>
    <name evidence="18" type="ORF">ACFP57_02540</name>
</gene>
<sequence length="1070" mass="115289">MRTTDELCAALKIPFSDEQLAAITAPLEPSVVIAGAGSGKTTVMAARVVWLVGTGQVTPQQVLGLTFTRKAAAELGGRVRSALLAAGLAQLDGADEEGEEVIMTYDSFAARLVSEHGLRIGVETDPMMLTGASRFRLAARVVGSAKGPFEHLSRLRPASVTTRVLQLDAELSSHLVSRGQVEAHGAETLRALAEAPLNNRRNPYAAITGAQAAVNERLELLELVDGYRELKRELGLVEFADQMAVAARLVQQVPAVSAAMRERFRVVLLDEYQDTSSAQAQLLRGLFSGPDVACGMGHPVTAVGDPFQAIYGWRGAAASNILQFGDDFPRVDGSPAAGYSLSVNRRSGQRILDVANDLATPLRADPLLVRANHEAIELVAPADNPGGQVCVGSFETWSEEVEWLADQVVAEGLAHRNPRGEADWARVAVLVRRNADIGAVYQSLGARDVPCEIVGLGGLLRLPEVGDVVAMLTIIDDVTANPEVVRLLSGTRWRIGPRDLALLGRRAVHLAQEGSPERAADLDLSADLDRATTGLDPSEVVSLLDAVESPGELPYSDQARERFAWFAEELRRLRQHAAEPVTELLRRVVATLGLEVELSATTELHASNRRAQLATFVDAVAGYVDVDGDASLSGLLAWLAAELEYGAGLDQATPSDRNSVKLMTVHRAKGLEWDVVFLPALVHGTFPSDRVTDNWLKAPGVLPADLRGDADSVPQLVEVTNAAFTEYGEELKQAQLHAEDRLAYVAVTRARQRLVATAHTWRSGLSRPRKVSPYWQAVAVEAERQGQVLAVAPPPSEENPAVPVSHPVPWPVPSDSEAHGRRLLAAELVERARTRFASTGDYASDDDLMLDHVATVAQWDAEIDQLLTEATAGDAETVMVPMPTSLSASALMAARRDPDGFATRLVRPMPRPVSQAATLGTRFHEWVERRFGVATLVDPDDWPETEVTTSDQALARLVAAFESGPYADRVPVAVEAPFVLVLGSTQVRGRIDAVYRLDGSDGFDYQVVDWKTSSLPADPLQLAIYRLAWAQASGVAPERVDAVFLHVLTGEVERPEHFADLAELTTLAGG</sequence>
<evidence type="ECO:0000256" key="10">
    <source>
        <dbReference type="ARBA" id="ARBA00023204"/>
    </source>
</evidence>
<dbReference type="PROSITE" id="PS51217">
    <property type="entry name" value="UVRD_HELICASE_CTER"/>
    <property type="match status" value="1"/>
</dbReference>
<dbReference type="PROSITE" id="PS51198">
    <property type="entry name" value="UVRD_HELICASE_ATP_BIND"/>
    <property type="match status" value="1"/>
</dbReference>
<dbReference type="InterPro" id="IPR000212">
    <property type="entry name" value="DNA_helicase_UvrD/REP"/>
</dbReference>
<evidence type="ECO:0000256" key="6">
    <source>
        <dbReference type="ARBA" id="ARBA00022806"/>
    </source>
</evidence>
<feature type="domain" description="UvrD-like helicase C-terminal" evidence="17">
    <location>
        <begin position="349"/>
        <end position="670"/>
    </location>
</feature>
<evidence type="ECO:0000256" key="7">
    <source>
        <dbReference type="ARBA" id="ARBA00022839"/>
    </source>
</evidence>
<feature type="domain" description="UvrD-like helicase ATP-binding" evidence="16">
    <location>
        <begin position="13"/>
        <end position="348"/>
    </location>
</feature>
<name>A0ABW1X1Y7_9ACTN</name>
<dbReference type="InterPro" id="IPR038726">
    <property type="entry name" value="PDDEXK_AddAB-type"/>
</dbReference>
<evidence type="ECO:0000256" key="13">
    <source>
        <dbReference type="ARBA" id="ARBA00034808"/>
    </source>
</evidence>
<keyword evidence="9" id="KW-0238">DNA-binding</keyword>
<comment type="catalytic activity">
    <reaction evidence="12">
        <text>Couples ATP hydrolysis with the unwinding of duplex DNA by translocating in the 3'-5' direction.</text>
        <dbReference type="EC" id="5.6.2.4"/>
    </reaction>
</comment>
<dbReference type="Gene3D" id="3.40.50.300">
    <property type="entry name" value="P-loop containing nucleotide triphosphate hydrolases"/>
    <property type="match status" value="3"/>
</dbReference>
<dbReference type="EMBL" id="JBHSUA010000008">
    <property type="protein sequence ID" value="MFC6395876.1"/>
    <property type="molecule type" value="Genomic_DNA"/>
</dbReference>
<comment type="catalytic activity">
    <reaction evidence="14">
        <text>ATP + H2O = ADP + phosphate + H(+)</text>
        <dbReference type="Rhea" id="RHEA:13065"/>
        <dbReference type="ChEBI" id="CHEBI:15377"/>
        <dbReference type="ChEBI" id="CHEBI:15378"/>
        <dbReference type="ChEBI" id="CHEBI:30616"/>
        <dbReference type="ChEBI" id="CHEBI:43474"/>
        <dbReference type="ChEBI" id="CHEBI:456216"/>
        <dbReference type="EC" id="5.6.2.4"/>
    </reaction>
</comment>
<dbReference type="SUPFAM" id="SSF52540">
    <property type="entry name" value="P-loop containing nucleoside triphosphate hydrolases"/>
    <property type="match status" value="1"/>
</dbReference>
<dbReference type="Proteomes" id="UP001596266">
    <property type="component" value="Unassembled WGS sequence"/>
</dbReference>
<evidence type="ECO:0000256" key="3">
    <source>
        <dbReference type="ARBA" id="ARBA00022741"/>
    </source>
</evidence>
<evidence type="ECO:0000256" key="15">
    <source>
        <dbReference type="PROSITE-ProRule" id="PRU00560"/>
    </source>
</evidence>
<evidence type="ECO:0000256" key="9">
    <source>
        <dbReference type="ARBA" id="ARBA00023125"/>
    </source>
</evidence>